<dbReference type="InterPro" id="IPR006969">
    <property type="entry name" value="Stig-like"/>
</dbReference>
<feature type="compositionally biased region" description="Acidic residues" evidence="3">
    <location>
        <begin position="27"/>
        <end position="39"/>
    </location>
</feature>
<dbReference type="PANTHER" id="PTHR33227">
    <property type="entry name" value="STIGMA-SPECIFIC STIG1-LIKE PROTEIN 3"/>
    <property type="match status" value="1"/>
</dbReference>
<evidence type="ECO:0000313" key="6">
    <source>
        <dbReference type="Proteomes" id="UP001187471"/>
    </source>
</evidence>
<sequence>MKCMKTFLMLAMLVALALAASATPSTEDEMVVTGDDETFDVPHGEDEKQTSLRGSSRFLAQKPRATMTCDKYPRVCRTKGSPGPDCCKKMCVNVTTDKLNCGVCGKKCKFSEICCKGQCVNPRSNKKHCGGCNNKCKKGSSCTYGMCSYA</sequence>
<gene>
    <name evidence="5" type="ORF">RJ640_005656</name>
</gene>
<comment type="similarity">
    <text evidence="1">Belongs to the STIG1 family.</text>
</comment>
<accession>A0AA88RM54</accession>
<evidence type="ECO:0000313" key="5">
    <source>
        <dbReference type="EMBL" id="KAK2992509.1"/>
    </source>
</evidence>
<keyword evidence="6" id="KW-1185">Reference proteome</keyword>
<name>A0AA88RM54_9ASTE</name>
<keyword evidence="2 4" id="KW-0732">Signal</keyword>
<dbReference type="Pfam" id="PF04885">
    <property type="entry name" value="Stig1"/>
    <property type="match status" value="1"/>
</dbReference>
<feature type="compositionally biased region" description="Basic and acidic residues" evidence="3">
    <location>
        <begin position="40"/>
        <end position="50"/>
    </location>
</feature>
<evidence type="ECO:0000256" key="4">
    <source>
        <dbReference type="SAM" id="SignalP"/>
    </source>
</evidence>
<evidence type="ECO:0000256" key="2">
    <source>
        <dbReference type="ARBA" id="ARBA00022729"/>
    </source>
</evidence>
<proteinExistence type="inferred from homology"/>
<dbReference type="AlphaFoldDB" id="A0AA88RM54"/>
<feature type="region of interest" description="Disordered" evidence="3">
    <location>
        <begin position="27"/>
        <end position="57"/>
    </location>
</feature>
<reference evidence="5" key="1">
    <citation type="submission" date="2022-12" db="EMBL/GenBank/DDBJ databases">
        <title>Draft genome assemblies for two species of Escallonia (Escalloniales).</title>
        <authorList>
            <person name="Chanderbali A."/>
            <person name="Dervinis C."/>
            <person name="Anghel I."/>
            <person name="Soltis D."/>
            <person name="Soltis P."/>
            <person name="Zapata F."/>
        </authorList>
    </citation>
    <scope>NUCLEOTIDE SEQUENCE</scope>
    <source>
        <strain evidence="5">UCBG92.1500</strain>
        <tissue evidence="5">Leaf</tissue>
    </source>
</reference>
<feature type="chain" id="PRO_5041723692" description="Stigma-specific STIG1-like protein 1" evidence="4">
    <location>
        <begin position="20"/>
        <end position="150"/>
    </location>
</feature>
<evidence type="ECO:0000256" key="1">
    <source>
        <dbReference type="ARBA" id="ARBA00006010"/>
    </source>
</evidence>
<organism evidence="5 6">
    <name type="scientific">Escallonia rubra</name>
    <dbReference type="NCBI Taxonomy" id="112253"/>
    <lineage>
        <taxon>Eukaryota</taxon>
        <taxon>Viridiplantae</taxon>
        <taxon>Streptophyta</taxon>
        <taxon>Embryophyta</taxon>
        <taxon>Tracheophyta</taxon>
        <taxon>Spermatophyta</taxon>
        <taxon>Magnoliopsida</taxon>
        <taxon>eudicotyledons</taxon>
        <taxon>Gunneridae</taxon>
        <taxon>Pentapetalae</taxon>
        <taxon>asterids</taxon>
        <taxon>campanulids</taxon>
        <taxon>Escalloniales</taxon>
        <taxon>Escalloniaceae</taxon>
        <taxon>Escallonia</taxon>
    </lineage>
</organism>
<feature type="signal peptide" evidence="4">
    <location>
        <begin position="1"/>
        <end position="19"/>
    </location>
</feature>
<dbReference type="PANTHER" id="PTHR33227:SF21">
    <property type="entry name" value="F12F1.21 PROTEIN"/>
    <property type="match status" value="1"/>
</dbReference>
<comment type="caution">
    <text evidence="5">The sequence shown here is derived from an EMBL/GenBank/DDBJ whole genome shotgun (WGS) entry which is preliminary data.</text>
</comment>
<evidence type="ECO:0008006" key="7">
    <source>
        <dbReference type="Google" id="ProtNLM"/>
    </source>
</evidence>
<evidence type="ECO:0000256" key="3">
    <source>
        <dbReference type="SAM" id="MobiDB-lite"/>
    </source>
</evidence>
<dbReference type="Proteomes" id="UP001187471">
    <property type="component" value="Unassembled WGS sequence"/>
</dbReference>
<protein>
    <recommendedName>
        <fullName evidence="7">Stigma-specific STIG1-like protein 1</fullName>
    </recommendedName>
</protein>
<dbReference type="EMBL" id="JAVXUO010000405">
    <property type="protein sequence ID" value="KAK2992509.1"/>
    <property type="molecule type" value="Genomic_DNA"/>
</dbReference>